<dbReference type="AlphaFoldDB" id="A0AAE3QTT4"/>
<name>A0AAE3QTT4_9BACT</name>
<organism evidence="1 2">
    <name type="scientific">Xanthocytophaga flava</name>
    <dbReference type="NCBI Taxonomy" id="3048013"/>
    <lineage>
        <taxon>Bacteria</taxon>
        <taxon>Pseudomonadati</taxon>
        <taxon>Bacteroidota</taxon>
        <taxon>Cytophagia</taxon>
        <taxon>Cytophagales</taxon>
        <taxon>Rhodocytophagaceae</taxon>
        <taxon>Xanthocytophaga</taxon>
    </lineage>
</organism>
<dbReference type="Proteomes" id="UP001241110">
    <property type="component" value="Unassembled WGS sequence"/>
</dbReference>
<dbReference type="EMBL" id="JASJOS010000016">
    <property type="protein sequence ID" value="MDJ1484821.1"/>
    <property type="molecule type" value="Genomic_DNA"/>
</dbReference>
<accession>A0AAE3QTT4</accession>
<reference evidence="1" key="1">
    <citation type="submission" date="2023-05" db="EMBL/GenBank/DDBJ databases">
        <authorList>
            <person name="Zhang X."/>
        </authorList>
    </citation>
    <scope>NUCLEOTIDE SEQUENCE</scope>
    <source>
        <strain evidence="1">YF14B1</strain>
    </source>
</reference>
<evidence type="ECO:0000313" key="1">
    <source>
        <dbReference type="EMBL" id="MDJ1484821.1"/>
    </source>
</evidence>
<protein>
    <submittedName>
        <fullName evidence="1">Uncharacterized protein</fullName>
    </submittedName>
</protein>
<sequence length="278" mass="31111">MKIYYLFILILVTFMESLYAQTVSGKVDNVVVSVGRDRPAGKPALVYTNIMYKDENSNQLLEAWEKGSISFTIKNTGKGTSQRLIVSAETANADEVKGLVYPTVIQIDSMAPGKQNTVSIPIEGSLNLSAGIATVTVMIREEYEYDPDEITLDITTDEFKAPKLQITAYRLDAEQYLNLANVPVKLRLVLQNKGQGPASDTRLDIYLPDYAKPTDRPAFVLNNVGQSESRNIEFNFSVRADRLMDEIPVRVVVIERHQKYGLDSILKLRINTISGNRK</sequence>
<gene>
    <name evidence="1" type="ORF">QNI16_30250</name>
</gene>
<evidence type="ECO:0000313" key="2">
    <source>
        <dbReference type="Proteomes" id="UP001241110"/>
    </source>
</evidence>
<proteinExistence type="predicted"/>
<comment type="caution">
    <text evidence="1">The sequence shown here is derived from an EMBL/GenBank/DDBJ whole genome shotgun (WGS) entry which is preliminary data.</text>
</comment>
<dbReference type="RefSeq" id="WP_313986540.1">
    <property type="nucleotide sequence ID" value="NZ_JASJOS010000016.1"/>
</dbReference>